<evidence type="ECO:0000256" key="4">
    <source>
        <dbReference type="ARBA" id="ARBA00022741"/>
    </source>
</evidence>
<evidence type="ECO:0000313" key="7">
    <source>
        <dbReference type="EMBL" id="SEA63978.1"/>
    </source>
</evidence>
<evidence type="ECO:0000256" key="3">
    <source>
        <dbReference type="ARBA" id="ARBA00022458"/>
    </source>
</evidence>
<keyword evidence="5" id="KW-0067">ATP-binding</keyword>
<dbReference type="Pfam" id="PF00005">
    <property type="entry name" value="ABC_tran"/>
    <property type="match status" value="1"/>
</dbReference>
<dbReference type="InterPro" id="IPR019864">
    <property type="entry name" value="Motility-assoc_ABC_GldA"/>
</dbReference>
<proteinExistence type="inferred from homology"/>
<evidence type="ECO:0000313" key="8">
    <source>
        <dbReference type="Proteomes" id="UP000198846"/>
    </source>
</evidence>
<dbReference type="PANTHER" id="PTHR42711:SF5">
    <property type="entry name" value="ABC TRANSPORTER ATP-BINDING PROTEIN NATA"/>
    <property type="match status" value="1"/>
</dbReference>
<keyword evidence="2" id="KW-0813">Transport</keyword>
<comment type="similarity">
    <text evidence="1">Belongs to the ABC transporter superfamily.</text>
</comment>
<dbReference type="GO" id="GO:0005524">
    <property type="term" value="F:ATP binding"/>
    <property type="evidence" value="ECO:0007669"/>
    <property type="project" value="UniProtKB-KW"/>
</dbReference>
<accession>A0A1H4CUH3</accession>
<name>A0A1H4CUH3_BIZPA</name>
<keyword evidence="8" id="KW-1185">Reference proteome</keyword>
<dbReference type="InterPro" id="IPR003593">
    <property type="entry name" value="AAA+_ATPase"/>
</dbReference>
<protein>
    <submittedName>
        <fullName evidence="7">Protein involved in gliding motility GldA</fullName>
    </submittedName>
</protein>
<reference evidence="7 8" key="1">
    <citation type="submission" date="2016-10" db="EMBL/GenBank/DDBJ databases">
        <authorList>
            <person name="de Groot N.N."/>
        </authorList>
    </citation>
    <scope>NUCLEOTIDE SEQUENCE [LARGE SCALE GENOMIC DNA]</scope>
    <source>
        <strain evidence="7 8">DSM 23842</strain>
    </source>
</reference>
<dbReference type="EMBL" id="FNQK01000022">
    <property type="protein sequence ID" value="SEA63978.1"/>
    <property type="molecule type" value="Genomic_DNA"/>
</dbReference>
<dbReference type="SUPFAM" id="SSF52540">
    <property type="entry name" value="P-loop containing nucleoside triphosphate hydrolases"/>
    <property type="match status" value="1"/>
</dbReference>
<dbReference type="Gene3D" id="3.40.50.300">
    <property type="entry name" value="P-loop containing nucleotide triphosphate hydrolases"/>
    <property type="match status" value="1"/>
</dbReference>
<feature type="domain" description="ABC transporter" evidence="6">
    <location>
        <begin position="13"/>
        <end position="238"/>
    </location>
</feature>
<dbReference type="InterPro" id="IPR027417">
    <property type="entry name" value="P-loop_NTPase"/>
</dbReference>
<sequence length="307" mass="34841">MFIFEAKNLSMSIKVENISKIYGNQKALNNVSFTVNKPEIVGFLGPNGAGKSTMMKILTTFISPTKGEAEVNGHSVALQPKKVQQSVGYLPEHNPLYLEQYVREYLAFNASIYNVSKARREEVITLTGLSPEAHKKISALSKGYRQRVGLANALLHNPDVLILDEPTTGLDPNQLVDVRQLIRQIGKEKTVFLSTHIMQEVEAMCDRVIIINKGEIVADKKLKDLRDEQEQVVIVEFDYRVETAFLQRLPHVKTVVNTFDFVYEITFSTLEDMRSHVFDFAHDNELKILQLNQKNASLETLFRELTS</sequence>
<keyword evidence="4" id="KW-0547">Nucleotide-binding</keyword>
<gene>
    <name evidence="7" type="ORF">SAMN04487990_1227</name>
</gene>
<evidence type="ECO:0000256" key="2">
    <source>
        <dbReference type="ARBA" id="ARBA00022448"/>
    </source>
</evidence>
<dbReference type="SMART" id="SM00382">
    <property type="entry name" value="AAA"/>
    <property type="match status" value="1"/>
</dbReference>
<evidence type="ECO:0000259" key="6">
    <source>
        <dbReference type="PROSITE" id="PS50893"/>
    </source>
</evidence>
<organism evidence="7 8">
    <name type="scientific">Bizionia paragorgiae</name>
    <dbReference type="NCBI Taxonomy" id="283786"/>
    <lineage>
        <taxon>Bacteria</taxon>
        <taxon>Pseudomonadati</taxon>
        <taxon>Bacteroidota</taxon>
        <taxon>Flavobacteriia</taxon>
        <taxon>Flavobacteriales</taxon>
        <taxon>Flavobacteriaceae</taxon>
        <taxon>Bizionia</taxon>
    </lineage>
</organism>
<evidence type="ECO:0000256" key="5">
    <source>
        <dbReference type="ARBA" id="ARBA00022840"/>
    </source>
</evidence>
<dbReference type="PROSITE" id="PS50893">
    <property type="entry name" value="ABC_TRANSPORTER_2"/>
    <property type="match status" value="1"/>
</dbReference>
<dbReference type="NCBIfam" id="TIGR03522">
    <property type="entry name" value="GldA_ABC_ATP"/>
    <property type="match status" value="1"/>
</dbReference>
<keyword evidence="3" id="KW-0536">Nodulation</keyword>
<dbReference type="CDD" id="cd03230">
    <property type="entry name" value="ABC_DR_subfamily_A"/>
    <property type="match status" value="1"/>
</dbReference>
<dbReference type="InterPro" id="IPR003439">
    <property type="entry name" value="ABC_transporter-like_ATP-bd"/>
</dbReference>
<dbReference type="GO" id="GO:0016887">
    <property type="term" value="F:ATP hydrolysis activity"/>
    <property type="evidence" value="ECO:0007669"/>
    <property type="project" value="InterPro"/>
</dbReference>
<dbReference type="AlphaFoldDB" id="A0A1H4CUH3"/>
<dbReference type="InterPro" id="IPR050763">
    <property type="entry name" value="ABC_transporter_ATP-binding"/>
</dbReference>
<dbReference type="STRING" id="283786.SAMN04487990_1227"/>
<dbReference type="PANTHER" id="PTHR42711">
    <property type="entry name" value="ABC TRANSPORTER ATP-BINDING PROTEIN"/>
    <property type="match status" value="1"/>
</dbReference>
<evidence type="ECO:0000256" key="1">
    <source>
        <dbReference type="ARBA" id="ARBA00005417"/>
    </source>
</evidence>
<dbReference type="Proteomes" id="UP000198846">
    <property type="component" value="Unassembled WGS sequence"/>
</dbReference>